<evidence type="ECO:0000313" key="2">
    <source>
        <dbReference type="Proteomes" id="UP000729733"/>
    </source>
</evidence>
<dbReference type="Proteomes" id="UP000729733">
    <property type="component" value="Unassembled WGS sequence"/>
</dbReference>
<dbReference type="InterPro" id="IPR035069">
    <property type="entry name" value="TTHA1013/TTHA0281-like"/>
</dbReference>
<dbReference type="RefSeq" id="WP_229639704.1">
    <property type="nucleotide sequence ID" value="NZ_JADWDC010000011.1"/>
</dbReference>
<keyword evidence="2" id="KW-1185">Reference proteome</keyword>
<dbReference type="InterPro" id="IPR051404">
    <property type="entry name" value="TA_system_antitoxin"/>
</dbReference>
<dbReference type="SUPFAM" id="SSF143100">
    <property type="entry name" value="TTHA1013/TTHA0281-like"/>
    <property type="match status" value="1"/>
</dbReference>
<dbReference type="PANTHER" id="PTHR34504:SF2">
    <property type="entry name" value="UPF0150 PROTEIN SSL0259"/>
    <property type="match status" value="1"/>
</dbReference>
<accession>A0A964FF91</accession>
<organism evidence="1 2">
    <name type="scientific">Waterburya agarophytonicola KI4</name>
    <dbReference type="NCBI Taxonomy" id="2874699"/>
    <lineage>
        <taxon>Bacteria</taxon>
        <taxon>Bacillati</taxon>
        <taxon>Cyanobacteriota</taxon>
        <taxon>Cyanophyceae</taxon>
        <taxon>Pleurocapsales</taxon>
        <taxon>Hyellaceae</taxon>
        <taxon>Waterburya</taxon>
        <taxon>Waterburya agarophytonicola</taxon>
    </lineage>
</organism>
<dbReference type="EMBL" id="JADWDC010000011">
    <property type="protein sequence ID" value="MCC0176666.1"/>
    <property type="molecule type" value="Genomic_DNA"/>
</dbReference>
<dbReference type="PANTHER" id="PTHR34504">
    <property type="entry name" value="ANTITOXIN HICB"/>
    <property type="match status" value="1"/>
</dbReference>
<protein>
    <submittedName>
        <fullName evidence="1">Type II toxin-antitoxin system HicB family antitoxin</fullName>
    </submittedName>
</protein>
<name>A0A964FF91_9CYAN</name>
<comment type="caution">
    <text evidence="1">The sequence shown here is derived from an EMBL/GenBank/DDBJ whole genome shotgun (WGS) entry which is preliminary data.</text>
</comment>
<dbReference type="AlphaFoldDB" id="A0A964FF91"/>
<sequence>MNDNYSIVIQWSQKDNCFVASLPEWNNQNTHGESYEQALDKAQQVLAYLIKSSLSQGKSLPKARTFQIKSVAQ</sequence>
<reference evidence="1" key="1">
    <citation type="journal article" date="2021" name="Antonie Van Leeuwenhoek">
        <title>Draft genome and description of Waterburya agarophytonicola gen. nov. sp. nov. (Pleurocapsales, Cyanobacteria): a seaweed symbiont.</title>
        <authorList>
            <person name="Bonthond G."/>
            <person name="Shalygin S."/>
            <person name="Bayer T."/>
            <person name="Weinberger F."/>
        </authorList>
    </citation>
    <scope>NUCLEOTIDE SEQUENCE</scope>
    <source>
        <strain evidence="1">KI4</strain>
    </source>
</reference>
<evidence type="ECO:0000313" key="1">
    <source>
        <dbReference type="EMBL" id="MCC0176666.1"/>
    </source>
</evidence>
<proteinExistence type="predicted"/>
<dbReference type="Gene3D" id="3.30.160.250">
    <property type="match status" value="1"/>
</dbReference>
<gene>
    <name evidence="1" type="ORF">I4641_06700</name>
</gene>